<dbReference type="EMBL" id="JBBNAG010000010">
    <property type="protein sequence ID" value="KAK9101365.1"/>
    <property type="molecule type" value="Genomic_DNA"/>
</dbReference>
<evidence type="ECO:0000313" key="2">
    <source>
        <dbReference type="Proteomes" id="UP001419268"/>
    </source>
</evidence>
<proteinExistence type="predicted"/>
<reference evidence="1 2" key="1">
    <citation type="submission" date="2024-01" db="EMBL/GenBank/DDBJ databases">
        <title>Genome assemblies of Stephania.</title>
        <authorList>
            <person name="Yang L."/>
        </authorList>
    </citation>
    <scope>NUCLEOTIDE SEQUENCE [LARGE SCALE GENOMIC DNA]</scope>
    <source>
        <strain evidence="1">JXDWG</strain>
        <tissue evidence="1">Leaf</tissue>
    </source>
</reference>
<keyword evidence="2" id="KW-1185">Reference proteome</keyword>
<accession>A0AAP0EX84</accession>
<name>A0AAP0EX84_9MAGN</name>
<protein>
    <submittedName>
        <fullName evidence="1">Uncharacterized protein</fullName>
    </submittedName>
</protein>
<sequence>MHIWAWLVYGMWFLWKRRNKWVFKGILEDVASTIQLTHQCHDEWWKGQKPPPMIFQWHSFSLLAI</sequence>
<gene>
    <name evidence="1" type="ORF">Scep_024795</name>
</gene>
<organism evidence="1 2">
    <name type="scientific">Stephania cephalantha</name>
    <dbReference type="NCBI Taxonomy" id="152367"/>
    <lineage>
        <taxon>Eukaryota</taxon>
        <taxon>Viridiplantae</taxon>
        <taxon>Streptophyta</taxon>
        <taxon>Embryophyta</taxon>
        <taxon>Tracheophyta</taxon>
        <taxon>Spermatophyta</taxon>
        <taxon>Magnoliopsida</taxon>
        <taxon>Ranunculales</taxon>
        <taxon>Menispermaceae</taxon>
        <taxon>Menispermoideae</taxon>
        <taxon>Cissampelideae</taxon>
        <taxon>Stephania</taxon>
    </lineage>
</organism>
<evidence type="ECO:0000313" key="1">
    <source>
        <dbReference type="EMBL" id="KAK9101365.1"/>
    </source>
</evidence>
<dbReference type="Proteomes" id="UP001419268">
    <property type="component" value="Unassembled WGS sequence"/>
</dbReference>
<dbReference type="AlphaFoldDB" id="A0AAP0EX84"/>
<comment type="caution">
    <text evidence="1">The sequence shown here is derived from an EMBL/GenBank/DDBJ whole genome shotgun (WGS) entry which is preliminary data.</text>
</comment>